<protein>
    <submittedName>
        <fullName evidence="1">1843_t:CDS:1</fullName>
    </submittedName>
</protein>
<accession>A0ACA9L7H4</accession>
<comment type="caution">
    <text evidence="1">The sequence shown here is derived from an EMBL/GenBank/DDBJ whole genome shotgun (WGS) entry which is preliminary data.</text>
</comment>
<name>A0ACA9L7H4_9GLOM</name>
<dbReference type="EMBL" id="CAJVPU010003040">
    <property type="protein sequence ID" value="CAG8511891.1"/>
    <property type="molecule type" value="Genomic_DNA"/>
</dbReference>
<keyword evidence="2" id="KW-1185">Reference proteome</keyword>
<reference evidence="1" key="1">
    <citation type="submission" date="2021-06" db="EMBL/GenBank/DDBJ databases">
        <authorList>
            <person name="Kallberg Y."/>
            <person name="Tangrot J."/>
            <person name="Rosling A."/>
        </authorList>
    </citation>
    <scope>NUCLEOTIDE SEQUENCE</scope>
    <source>
        <strain evidence="1">IL203A</strain>
    </source>
</reference>
<gene>
    <name evidence="1" type="ORF">DHETER_LOCUS3498</name>
</gene>
<dbReference type="Proteomes" id="UP000789702">
    <property type="component" value="Unassembled WGS sequence"/>
</dbReference>
<organism evidence="1 2">
    <name type="scientific">Dentiscutata heterogama</name>
    <dbReference type="NCBI Taxonomy" id="1316150"/>
    <lineage>
        <taxon>Eukaryota</taxon>
        <taxon>Fungi</taxon>
        <taxon>Fungi incertae sedis</taxon>
        <taxon>Mucoromycota</taxon>
        <taxon>Glomeromycotina</taxon>
        <taxon>Glomeromycetes</taxon>
        <taxon>Diversisporales</taxon>
        <taxon>Gigasporaceae</taxon>
        <taxon>Dentiscutata</taxon>
    </lineage>
</organism>
<sequence length="228" mass="26695">MGVKRLWSLLEPVARPVQLESLSQKRLAIDILYTLYIWLYQFLKAIRDEEGNALKNAHILAPELKRQTLAERRKRRIGKTNELQKIAGKILSVQIQKKRAVKNIEESKSDKSRNETIIGDDVVYYDELKLSPTQLHKKRKKDEYYLPPIEGGIESMIKDDDPRMATKEDLRNYIKKYKAIPEDINTDSEYFKSLPLETQYEIISELRQRSRLTSTDRFQELVNSAPIS</sequence>
<proteinExistence type="predicted"/>
<evidence type="ECO:0000313" key="2">
    <source>
        <dbReference type="Proteomes" id="UP000789702"/>
    </source>
</evidence>
<evidence type="ECO:0000313" key="1">
    <source>
        <dbReference type="EMBL" id="CAG8511891.1"/>
    </source>
</evidence>